<dbReference type="RefSeq" id="WP_099382639.1">
    <property type="nucleotide sequence ID" value="NZ_PEBD01000008.1"/>
</dbReference>
<dbReference type="PROSITE" id="PS50801">
    <property type="entry name" value="STAS"/>
    <property type="match status" value="1"/>
</dbReference>
<dbReference type="EMBL" id="PEBD01000008">
    <property type="protein sequence ID" value="PHV66604.1"/>
    <property type="molecule type" value="Genomic_DNA"/>
</dbReference>
<dbReference type="AlphaFoldDB" id="A0A2G3PLD0"/>
<dbReference type="CDD" id="cd07043">
    <property type="entry name" value="STAS_anti-anti-sigma_factors"/>
    <property type="match status" value="1"/>
</dbReference>
<dbReference type="Proteomes" id="UP000225108">
    <property type="component" value="Unassembled WGS sequence"/>
</dbReference>
<reference evidence="2 3" key="1">
    <citation type="submission" date="2017-10" db="EMBL/GenBank/DDBJ databases">
        <title>The draft genome sequence of Williamsia sp. BULT 1.1 isolated from the semi-arid grassland soils from South Africa.</title>
        <authorList>
            <person name="Kabwe M.H."/>
            <person name="Govender N."/>
            <person name="Mutseka Lunga P."/>
            <person name="Vikram S."/>
            <person name="Makhalanyane T.P."/>
        </authorList>
    </citation>
    <scope>NUCLEOTIDE SEQUENCE [LARGE SCALE GENOMIC DNA]</scope>
    <source>
        <strain evidence="2 3">BULT 1.1</strain>
    </source>
</reference>
<dbReference type="InterPro" id="IPR058548">
    <property type="entry name" value="MlaB-like_STAS"/>
</dbReference>
<accession>A0A2G3PLD0</accession>
<sequence length="130" mass="14302">MSTDFLAPEFSDHEWPFEISVESFTDAHAVVRVSGNADMVTSPQLLAVINAAMANYSEVVLDLSQVNFFSSAAVDVVFEAYARRPDSFRVFAPVRPARQVLELFADERLLTEAPAPVVDIRRAPGLQDAS</sequence>
<dbReference type="Pfam" id="PF13466">
    <property type="entry name" value="STAS_2"/>
    <property type="match status" value="1"/>
</dbReference>
<protein>
    <recommendedName>
        <fullName evidence="1">STAS domain-containing protein</fullName>
    </recommendedName>
</protein>
<dbReference type="Gene3D" id="3.30.750.24">
    <property type="entry name" value="STAS domain"/>
    <property type="match status" value="1"/>
</dbReference>
<dbReference type="InterPro" id="IPR036513">
    <property type="entry name" value="STAS_dom_sf"/>
</dbReference>
<feature type="domain" description="STAS" evidence="1">
    <location>
        <begin position="30"/>
        <end position="81"/>
    </location>
</feature>
<evidence type="ECO:0000259" key="1">
    <source>
        <dbReference type="PROSITE" id="PS50801"/>
    </source>
</evidence>
<name>A0A2G3PLD0_WILMA</name>
<organism evidence="2 3">
    <name type="scientific">Williamsia marianensis</name>
    <dbReference type="NCBI Taxonomy" id="85044"/>
    <lineage>
        <taxon>Bacteria</taxon>
        <taxon>Bacillati</taxon>
        <taxon>Actinomycetota</taxon>
        <taxon>Actinomycetes</taxon>
        <taxon>Mycobacteriales</taxon>
        <taxon>Nocardiaceae</taxon>
        <taxon>Williamsia</taxon>
    </lineage>
</organism>
<dbReference type="SUPFAM" id="SSF52091">
    <property type="entry name" value="SpoIIaa-like"/>
    <property type="match status" value="1"/>
</dbReference>
<gene>
    <name evidence="2" type="ORF">CSW57_09875</name>
</gene>
<dbReference type="InterPro" id="IPR002645">
    <property type="entry name" value="STAS_dom"/>
</dbReference>
<evidence type="ECO:0000313" key="3">
    <source>
        <dbReference type="Proteomes" id="UP000225108"/>
    </source>
</evidence>
<evidence type="ECO:0000313" key="2">
    <source>
        <dbReference type="EMBL" id="PHV66604.1"/>
    </source>
</evidence>
<comment type="caution">
    <text evidence="2">The sequence shown here is derived from an EMBL/GenBank/DDBJ whole genome shotgun (WGS) entry which is preliminary data.</text>
</comment>
<proteinExistence type="predicted"/>